<evidence type="ECO:0000259" key="4">
    <source>
        <dbReference type="PROSITE" id="PS51118"/>
    </source>
</evidence>
<reference evidence="5 6" key="1">
    <citation type="submission" date="2023-07" db="EMBL/GenBank/DDBJ databases">
        <title>Sorghum-associated microbial communities from plants grown in Nebraska, USA.</title>
        <authorList>
            <person name="Schachtman D."/>
        </authorList>
    </citation>
    <scope>NUCLEOTIDE SEQUENCE [LARGE SCALE GENOMIC DNA]</scope>
    <source>
        <strain evidence="5 6">4256</strain>
    </source>
</reference>
<organism evidence="5 6">
    <name type="scientific">Sphingobium xenophagum</name>
    <dbReference type="NCBI Taxonomy" id="121428"/>
    <lineage>
        <taxon>Bacteria</taxon>
        <taxon>Pseudomonadati</taxon>
        <taxon>Pseudomonadota</taxon>
        <taxon>Alphaproteobacteria</taxon>
        <taxon>Sphingomonadales</taxon>
        <taxon>Sphingomonadaceae</taxon>
        <taxon>Sphingobium</taxon>
    </lineage>
</organism>
<gene>
    <name evidence="5" type="ORF">J2W40_000704</name>
</gene>
<evidence type="ECO:0000256" key="3">
    <source>
        <dbReference type="ARBA" id="ARBA00023163"/>
    </source>
</evidence>
<protein>
    <submittedName>
        <fullName evidence="5">DNA-binding HxlR family transcriptional regulator</fullName>
    </submittedName>
</protein>
<keyword evidence="3" id="KW-0804">Transcription</keyword>
<dbReference type="PROSITE" id="PS51118">
    <property type="entry name" value="HTH_HXLR"/>
    <property type="match status" value="1"/>
</dbReference>
<dbReference type="EMBL" id="JAVDWV010000003">
    <property type="protein sequence ID" value="MDR7153901.1"/>
    <property type="molecule type" value="Genomic_DNA"/>
</dbReference>
<dbReference type="InterPro" id="IPR036390">
    <property type="entry name" value="WH_DNA-bd_sf"/>
</dbReference>
<dbReference type="RefSeq" id="WP_310222019.1">
    <property type="nucleotide sequence ID" value="NZ_JAVDWV010000003.1"/>
</dbReference>
<dbReference type="SUPFAM" id="SSF46785">
    <property type="entry name" value="Winged helix' DNA-binding domain"/>
    <property type="match status" value="1"/>
</dbReference>
<comment type="caution">
    <text evidence="5">The sequence shown here is derived from an EMBL/GenBank/DDBJ whole genome shotgun (WGS) entry which is preliminary data.</text>
</comment>
<name>A0ABU1WYA1_SPHXE</name>
<proteinExistence type="predicted"/>
<dbReference type="PANTHER" id="PTHR33204">
    <property type="entry name" value="TRANSCRIPTIONAL REGULATOR, MARR FAMILY"/>
    <property type="match status" value="1"/>
</dbReference>
<dbReference type="InterPro" id="IPR036388">
    <property type="entry name" value="WH-like_DNA-bd_sf"/>
</dbReference>
<evidence type="ECO:0000256" key="1">
    <source>
        <dbReference type="ARBA" id="ARBA00023015"/>
    </source>
</evidence>
<keyword evidence="2 5" id="KW-0238">DNA-binding</keyword>
<feature type="domain" description="HTH hxlR-type" evidence="4">
    <location>
        <begin position="30"/>
        <end position="134"/>
    </location>
</feature>
<dbReference type="Pfam" id="PF01638">
    <property type="entry name" value="HxlR"/>
    <property type="match status" value="1"/>
</dbReference>
<evidence type="ECO:0000256" key="2">
    <source>
        <dbReference type="ARBA" id="ARBA00023125"/>
    </source>
</evidence>
<dbReference type="Gene3D" id="1.10.10.10">
    <property type="entry name" value="Winged helix-like DNA-binding domain superfamily/Winged helix DNA-binding domain"/>
    <property type="match status" value="1"/>
</dbReference>
<dbReference type="Proteomes" id="UP001267638">
    <property type="component" value="Unassembled WGS sequence"/>
</dbReference>
<keyword evidence="6" id="KW-1185">Reference proteome</keyword>
<sequence length="146" mass="16114">MDFDDFDPPARAGLAALAQDMADHGSERDGPIRSIFGLLGDRWSMLLLLLLAVAPFRHAELRRLLDRLSAEGGISQRMLTLKLRLLERNGLVARSVSEDVPPKVGYALTPLGIELVGEARRLLGWVQASGARIHEARAAFDRMDED</sequence>
<accession>A0ABU1WYA1</accession>
<dbReference type="InterPro" id="IPR002577">
    <property type="entry name" value="HTH_HxlR"/>
</dbReference>
<evidence type="ECO:0000313" key="6">
    <source>
        <dbReference type="Proteomes" id="UP001267638"/>
    </source>
</evidence>
<dbReference type="GO" id="GO:0003677">
    <property type="term" value="F:DNA binding"/>
    <property type="evidence" value="ECO:0007669"/>
    <property type="project" value="UniProtKB-KW"/>
</dbReference>
<dbReference type="PANTHER" id="PTHR33204:SF39">
    <property type="entry name" value="TRANSCRIPTIONAL REGULATORY PROTEIN"/>
    <property type="match status" value="1"/>
</dbReference>
<keyword evidence="1" id="KW-0805">Transcription regulation</keyword>
<evidence type="ECO:0000313" key="5">
    <source>
        <dbReference type="EMBL" id="MDR7153901.1"/>
    </source>
</evidence>